<keyword evidence="2" id="KW-1133">Transmembrane helix</keyword>
<evidence type="ECO:0000313" key="5">
    <source>
        <dbReference type="Proteomes" id="UP000245695"/>
    </source>
</evidence>
<gene>
    <name evidence="4" type="ORF">FRIFI_1050</name>
</gene>
<feature type="compositionally biased region" description="Basic and acidic residues" evidence="1">
    <location>
        <begin position="24"/>
        <end position="39"/>
    </location>
</feature>
<dbReference type="NCBIfam" id="NF033223">
    <property type="entry name" value="YHYH_alt"/>
    <property type="match status" value="1"/>
</dbReference>
<evidence type="ECO:0000256" key="2">
    <source>
        <dbReference type="SAM" id="Phobius"/>
    </source>
</evidence>
<accession>A0A2P2BQF7</accession>
<keyword evidence="3" id="KW-0732">Signal</keyword>
<feature type="region of interest" description="Disordered" evidence="1">
    <location>
        <begin position="61"/>
        <end position="87"/>
    </location>
</feature>
<dbReference type="EMBL" id="LN650648">
    <property type="protein sequence ID" value="CEI72590.1"/>
    <property type="molecule type" value="Genomic_DNA"/>
</dbReference>
<dbReference type="RefSeq" id="WP_330405589.1">
    <property type="nucleotide sequence ID" value="NZ_JAKNTL010000007.1"/>
</dbReference>
<dbReference type="Proteomes" id="UP000245695">
    <property type="component" value="Chromosome 1"/>
</dbReference>
<dbReference type="AlphaFoldDB" id="A0A2P2BQF7"/>
<keyword evidence="5" id="KW-1185">Reference proteome</keyword>
<feature type="chain" id="PRO_5039055631" description="YHYH domain-containing protein" evidence="3">
    <location>
        <begin position="21"/>
        <end position="341"/>
    </location>
</feature>
<proteinExistence type="predicted"/>
<evidence type="ECO:0000256" key="3">
    <source>
        <dbReference type="SAM" id="SignalP"/>
    </source>
</evidence>
<dbReference type="InterPro" id="IPR047773">
    <property type="entry name" value="YHYH_dom_bact"/>
</dbReference>
<reference evidence="4 5" key="1">
    <citation type="submission" date="2014-09" db="EMBL/GenBank/DDBJ databases">
        <authorList>
            <person name="Hornung B.V."/>
        </authorList>
    </citation>
    <scope>NUCLEOTIDE SEQUENCE [LARGE SCALE GENOMIC DNA]</scope>
    <source>
        <strain evidence="4 5">FRIFI</strain>
    </source>
</reference>
<evidence type="ECO:0000256" key="1">
    <source>
        <dbReference type="SAM" id="MobiDB-lite"/>
    </source>
</evidence>
<keyword evidence="2" id="KW-0472">Membrane</keyword>
<dbReference type="KEGG" id="rhom:FRIFI_1050"/>
<feature type="signal peptide" evidence="3">
    <location>
        <begin position="1"/>
        <end position="20"/>
    </location>
</feature>
<evidence type="ECO:0008006" key="6">
    <source>
        <dbReference type="Google" id="ProtNLM"/>
    </source>
</evidence>
<feature type="region of interest" description="Disordered" evidence="1">
    <location>
        <begin position="23"/>
        <end position="45"/>
    </location>
</feature>
<organism evidence="4 5">
    <name type="scientific">Romboutsia hominis</name>
    <dbReference type="NCBI Taxonomy" id="1507512"/>
    <lineage>
        <taxon>Bacteria</taxon>
        <taxon>Bacillati</taxon>
        <taxon>Bacillota</taxon>
        <taxon>Clostridia</taxon>
        <taxon>Peptostreptococcales</taxon>
        <taxon>Peptostreptococcaceae</taxon>
        <taxon>Romboutsia</taxon>
    </lineage>
</organism>
<feature type="transmembrane region" description="Helical" evidence="2">
    <location>
        <begin position="316"/>
        <end position="336"/>
    </location>
</feature>
<protein>
    <recommendedName>
        <fullName evidence="6">YHYH domain-containing protein</fullName>
    </recommendedName>
</protein>
<evidence type="ECO:0000313" key="4">
    <source>
        <dbReference type="EMBL" id="CEI72590.1"/>
    </source>
</evidence>
<keyword evidence="2" id="KW-0812">Transmembrane</keyword>
<name>A0A2P2BQF7_9FIRM</name>
<sequence>MKKRLIIFTTIAILFSQPFAVDAHQGRTDSSGGHRDNKNKSGLGPYHYHCGGHPAHLHTNGCPYKGGGESSAPTPKPQTPRTKPQITKESIVKKGAEEGYNAGYYMKENDGYNYSGEYSQEYREAYNSAFNKGREKIETKKLEAKENGYNDGIINKYNNIYDQEVLTNSYKDGFDQGNEEYKNKKIKEYEELAINDCKNNIEIRDFSKDIDSIYVDVYNEAYTKEYDRIKNEEYEKKGYNDGILDKYNNEVDSLYLESYKKGHQRGIDERNLIMKECFDMGYEGKDLNFNKEYEPIKEILEKEYNKGKKQQEKESIMGAGVLGAGTIVGVGVIRNVKKRKK</sequence>